<comment type="similarity">
    <text evidence="1">Belongs to the ATPase alpha/beta chains family.</text>
</comment>
<evidence type="ECO:0000313" key="4">
    <source>
        <dbReference type="EMBL" id="PJC56440.1"/>
    </source>
</evidence>
<accession>A0A2M8FFM7</accession>
<dbReference type="GO" id="GO:1902600">
    <property type="term" value="P:proton transmembrane transport"/>
    <property type="evidence" value="ECO:0007669"/>
    <property type="project" value="InterPro"/>
</dbReference>
<dbReference type="InterPro" id="IPR036121">
    <property type="entry name" value="ATPase_F1/V1/A1_a/bsu_N_sf"/>
</dbReference>
<dbReference type="EMBL" id="PFRD01000018">
    <property type="protein sequence ID" value="PJC56440.1"/>
    <property type="molecule type" value="Genomic_DNA"/>
</dbReference>
<feature type="non-terminal residue" evidence="4">
    <location>
        <position position="1"/>
    </location>
</feature>
<evidence type="ECO:0000259" key="3">
    <source>
        <dbReference type="Pfam" id="PF02874"/>
    </source>
</evidence>
<dbReference type="InterPro" id="IPR004100">
    <property type="entry name" value="ATPase_F1/V1/A1_a/bsu_N"/>
</dbReference>
<name>A0A2M8FFM7_9BACT</name>
<feature type="domain" description="ATPase F1/V1/A1 complex alpha/beta subunit N-terminal" evidence="3">
    <location>
        <begin position="1"/>
        <end position="54"/>
    </location>
</feature>
<gene>
    <name evidence="4" type="ORF">CO026_00310</name>
</gene>
<dbReference type="Pfam" id="PF02874">
    <property type="entry name" value="ATP-synt_ab_N"/>
    <property type="match status" value="1"/>
</dbReference>
<evidence type="ECO:0000256" key="1">
    <source>
        <dbReference type="ARBA" id="ARBA00008936"/>
    </source>
</evidence>
<proteinExistence type="inferred from homology"/>
<comment type="caution">
    <text evidence="4">The sequence shown here is derived from an EMBL/GenBank/DDBJ whole genome shotgun (WGS) entry which is preliminary data.</text>
</comment>
<dbReference type="AlphaFoldDB" id="A0A2M8FFM7"/>
<protein>
    <submittedName>
        <fullName evidence="4">F0F1 ATP synthase subunit beta</fullName>
    </submittedName>
</protein>
<dbReference type="GO" id="GO:1902495">
    <property type="term" value="C:transmembrane transporter complex"/>
    <property type="evidence" value="ECO:0007669"/>
    <property type="project" value="UniProtKB-ARBA"/>
</dbReference>
<dbReference type="SUPFAM" id="SSF50615">
    <property type="entry name" value="N-terminal domain of alpha and beta subunits of F1 ATP synthase"/>
    <property type="match status" value="1"/>
</dbReference>
<dbReference type="GO" id="GO:0046034">
    <property type="term" value="P:ATP metabolic process"/>
    <property type="evidence" value="ECO:0007669"/>
    <property type="project" value="InterPro"/>
</dbReference>
<organism evidence="4 5">
    <name type="scientific">Candidatus Kaiserbacteria bacterium CG_4_9_14_0_2_um_filter_41_32</name>
    <dbReference type="NCBI Taxonomy" id="1974601"/>
    <lineage>
        <taxon>Bacteria</taxon>
        <taxon>Candidatus Kaiseribacteriota</taxon>
    </lineage>
</organism>
<evidence type="ECO:0000313" key="5">
    <source>
        <dbReference type="Proteomes" id="UP000230391"/>
    </source>
</evidence>
<reference evidence="5" key="1">
    <citation type="submission" date="2017-09" db="EMBL/GenBank/DDBJ databases">
        <title>Depth-based differentiation of microbial function through sediment-hosted aquifers and enrichment of novel symbionts in the deep terrestrial subsurface.</title>
        <authorList>
            <person name="Probst A.J."/>
            <person name="Ladd B."/>
            <person name="Jarett J.K."/>
            <person name="Geller-Mcgrath D.E."/>
            <person name="Sieber C.M.K."/>
            <person name="Emerson J.B."/>
            <person name="Anantharaman K."/>
            <person name="Thomas B.C."/>
            <person name="Malmstrom R."/>
            <person name="Stieglmeier M."/>
            <person name="Klingl A."/>
            <person name="Woyke T."/>
            <person name="Ryan C.M."/>
            <person name="Banfield J.F."/>
        </authorList>
    </citation>
    <scope>NUCLEOTIDE SEQUENCE [LARGE SCALE GENOMIC DNA]</scope>
</reference>
<sequence length="54" mass="5916">VDVHFVDGVPSLLNALIITKEDKSTITLEVAQHIGLDRVRAIAMQDTQGLERGM</sequence>
<dbReference type="Proteomes" id="UP000230391">
    <property type="component" value="Unassembled WGS sequence"/>
</dbReference>
<dbReference type="GO" id="GO:0016469">
    <property type="term" value="C:proton-transporting two-sector ATPase complex"/>
    <property type="evidence" value="ECO:0007669"/>
    <property type="project" value="UniProtKB-ARBA"/>
</dbReference>
<dbReference type="Gene3D" id="2.40.10.170">
    <property type="match status" value="1"/>
</dbReference>
<feature type="non-terminal residue" evidence="4">
    <location>
        <position position="54"/>
    </location>
</feature>
<evidence type="ECO:0000256" key="2">
    <source>
        <dbReference type="ARBA" id="ARBA00022448"/>
    </source>
</evidence>
<keyword evidence="2" id="KW-0813">Transport</keyword>